<dbReference type="AlphaFoldDB" id="A0A3M8CEY1"/>
<dbReference type="SUPFAM" id="SSF53328">
    <property type="entry name" value="Formyltransferase"/>
    <property type="match status" value="1"/>
</dbReference>
<dbReference type="CDD" id="cd08645">
    <property type="entry name" value="FMT_core_GART"/>
    <property type="match status" value="1"/>
</dbReference>
<dbReference type="Pfam" id="PF00551">
    <property type="entry name" value="Formyl_trans_N"/>
    <property type="match status" value="1"/>
</dbReference>
<dbReference type="PROSITE" id="PS00373">
    <property type="entry name" value="GART"/>
    <property type="match status" value="1"/>
</dbReference>
<dbReference type="InterPro" id="IPR001555">
    <property type="entry name" value="GART_AS"/>
</dbReference>
<comment type="similarity">
    <text evidence="4 6">Belongs to the GART family.</text>
</comment>
<evidence type="ECO:0000256" key="4">
    <source>
        <dbReference type="ARBA" id="ARBA00038440"/>
    </source>
</evidence>
<feature type="binding site" evidence="6">
    <location>
        <begin position="13"/>
        <end position="15"/>
    </location>
    <ligand>
        <name>N(1)-(5-phospho-beta-D-ribosyl)glycinamide</name>
        <dbReference type="ChEBI" id="CHEBI:143788"/>
    </ligand>
</feature>
<dbReference type="UniPathway" id="UPA00074">
    <property type="reaction ID" value="UER00126"/>
</dbReference>
<dbReference type="GO" id="GO:0004644">
    <property type="term" value="F:phosphoribosylglycinamide formyltransferase activity"/>
    <property type="evidence" value="ECO:0007669"/>
    <property type="project" value="UniProtKB-UniRule"/>
</dbReference>
<evidence type="ECO:0000259" key="7">
    <source>
        <dbReference type="Pfam" id="PF00551"/>
    </source>
</evidence>
<dbReference type="RefSeq" id="WP_122909020.1">
    <property type="nucleotide sequence ID" value="NZ_CBCSBE010000003.1"/>
</dbReference>
<feature type="binding site" evidence="6">
    <location>
        <position position="67"/>
    </location>
    <ligand>
        <name>(6R)-10-formyltetrahydrofolate</name>
        <dbReference type="ChEBI" id="CHEBI:195366"/>
    </ligand>
</feature>
<reference evidence="8 9" key="1">
    <citation type="submission" date="2018-10" db="EMBL/GenBank/DDBJ databases">
        <title>Phylogenomics of Brevibacillus.</title>
        <authorList>
            <person name="Dunlap C."/>
        </authorList>
    </citation>
    <scope>NUCLEOTIDE SEQUENCE [LARGE SCALE GENOMIC DNA]</scope>
    <source>
        <strain evidence="8 9">JCM 12215</strain>
    </source>
</reference>
<evidence type="ECO:0000256" key="5">
    <source>
        <dbReference type="ARBA" id="ARBA00047664"/>
    </source>
</evidence>
<feature type="site" description="Raises pKa of active site His" evidence="6">
    <location>
        <position position="147"/>
    </location>
</feature>
<feature type="active site" description="Proton donor" evidence="6">
    <location>
        <position position="111"/>
    </location>
</feature>
<feature type="binding site" evidence="6">
    <location>
        <position position="109"/>
    </location>
    <ligand>
        <name>(6R)-10-formyltetrahydrofolate</name>
        <dbReference type="ChEBI" id="CHEBI:195366"/>
    </ligand>
</feature>
<dbReference type="GO" id="GO:0005829">
    <property type="term" value="C:cytosol"/>
    <property type="evidence" value="ECO:0007669"/>
    <property type="project" value="TreeGrafter"/>
</dbReference>
<keyword evidence="2 6" id="KW-0808">Transferase</keyword>
<dbReference type="InterPro" id="IPR036477">
    <property type="entry name" value="Formyl_transf_N_sf"/>
</dbReference>
<dbReference type="Proteomes" id="UP000282028">
    <property type="component" value="Unassembled WGS sequence"/>
</dbReference>
<evidence type="ECO:0000256" key="3">
    <source>
        <dbReference type="ARBA" id="ARBA00022755"/>
    </source>
</evidence>
<evidence type="ECO:0000256" key="6">
    <source>
        <dbReference type="HAMAP-Rule" id="MF_01930"/>
    </source>
</evidence>
<gene>
    <name evidence="6 8" type="primary">purN</name>
    <name evidence="8" type="ORF">EDM52_10880</name>
</gene>
<keyword evidence="9" id="KW-1185">Reference proteome</keyword>
<comment type="caution">
    <text evidence="8">The sequence shown here is derived from an EMBL/GenBank/DDBJ whole genome shotgun (WGS) entry which is preliminary data.</text>
</comment>
<comment type="pathway">
    <text evidence="1 6">Purine metabolism; IMP biosynthesis via de novo pathway; N(2)-formyl-N(1)-(5-phospho-D-ribosyl)glycinamide from N(1)-(5-phospho-D-ribosyl)glycinamide (10-formyl THF route): step 1/1.</text>
</comment>
<protein>
    <recommendedName>
        <fullName evidence="6">Phosphoribosylglycinamide formyltransferase</fullName>
        <ecNumber evidence="6">2.1.2.2</ecNumber>
    </recommendedName>
    <alternativeName>
        <fullName evidence="6">5'-phosphoribosylglycinamide transformylase</fullName>
    </alternativeName>
    <alternativeName>
        <fullName evidence="6">GAR transformylase</fullName>
        <shortName evidence="6">GART</shortName>
    </alternativeName>
</protein>
<comment type="function">
    <text evidence="6">Catalyzes the transfer of a formyl group from 10-formyltetrahydrofolate to 5-phospho-ribosyl-glycinamide (GAR), producing 5-phospho-ribosyl-N-formylglycinamide (FGAR) and tetrahydrofolate.</text>
</comment>
<name>A0A3M8CEY1_9BACL</name>
<sequence length="205" mass="21871">MVRKLAIFASGSGSNFEAIVQAVQQGQLQGVEVTLLVCDKPGAKVLERAERLGIEAFVFDPKAYAGKAAFEAEIVAELQKRGVSLVVLAGYMRLVGETLLHAYEGRIINLHPSLLPAFTGKDAIGQALAYGVKVTGVTVHFVDAGLDTGPIIAQLPVVVEENDTEQTLAGRIHQVEHGLLVEVIGLLAADRVKLDGRQVRVLPES</sequence>
<feature type="binding site" evidence="6">
    <location>
        <begin position="92"/>
        <end position="95"/>
    </location>
    <ligand>
        <name>(6R)-10-formyltetrahydrofolate</name>
        <dbReference type="ChEBI" id="CHEBI:195366"/>
    </ligand>
</feature>
<dbReference type="OrthoDB" id="9806170at2"/>
<dbReference type="PANTHER" id="PTHR43369:SF2">
    <property type="entry name" value="PHOSPHORIBOSYLGLYCINAMIDE FORMYLTRANSFERASE"/>
    <property type="match status" value="1"/>
</dbReference>
<accession>A0A3M8CEY1</accession>
<dbReference type="HAMAP" id="MF_01930">
    <property type="entry name" value="PurN"/>
    <property type="match status" value="1"/>
</dbReference>
<comment type="catalytic activity">
    <reaction evidence="5 6">
        <text>N(1)-(5-phospho-beta-D-ribosyl)glycinamide + (6R)-10-formyltetrahydrofolate = N(2)-formyl-N(1)-(5-phospho-beta-D-ribosyl)glycinamide + (6S)-5,6,7,8-tetrahydrofolate + H(+)</text>
        <dbReference type="Rhea" id="RHEA:15053"/>
        <dbReference type="ChEBI" id="CHEBI:15378"/>
        <dbReference type="ChEBI" id="CHEBI:57453"/>
        <dbReference type="ChEBI" id="CHEBI:143788"/>
        <dbReference type="ChEBI" id="CHEBI:147286"/>
        <dbReference type="ChEBI" id="CHEBI:195366"/>
        <dbReference type="EC" id="2.1.2.2"/>
    </reaction>
</comment>
<evidence type="ECO:0000313" key="8">
    <source>
        <dbReference type="EMBL" id="RNB74159.1"/>
    </source>
</evidence>
<dbReference type="InterPro" id="IPR002376">
    <property type="entry name" value="Formyl_transf_N"/>
</dbReference>
<evidence type="ECO:0000256" key="2">
    <source>
        <dbReference type="ARBA" id="ARBA00022679"/>
    </source>
</evidence>
<dbReference type="PANTHER" id="PTHR43369">
    <property type="entry name" value="PHOSPHORIBOSYLGLYCINAMIDE FORMYLTRANSFERASE"/>
    <property type="match status" value="1"/>
</dbReference>
<evidence type="ECO:0000256" key="1">
    <source>
        <dbReference type="ARBA" id="ARBA00005054"/>
    </source>
</evidence>
<keyword evidence="3 6" id="KW-0658">Purine biosynthesis</keyword>
<dbReference type="EC" id="2.1.2.2" evidence="6"/>
<dbReference type="InterPro" id="IPR004607">
    <property type="entry name" value="GART"/>
</dbReference>
<dbReference type="EMBL" id="RHHR01000015">
    <property type="protein sequence ID" value="RNB74159.1"/>
    <property type="molecule type" value="Genomic_DNA"/>
</dbReference>
<dbReference type="FunFam" id="3.40.50.170:FF:000007">
    <property type="entry name" value="Phosphoribosylglycinamide formyltransferase"/>
    <property type="match status" value="1"/>
</dbReference>
<organism evidence="8 9">
    <name type="scientific">Brevibacillus invocatus</name>
    <dbReference type="NCBI Taxonomy" id="173959"/>
    <lineage>
        <taxon>Bacteria</taxon>
        <taxon>Bacillati</taxon>
        <taxon>Bacillota</taxon>
        <taxon>Bacilli</taxon>
        <taxon>Bacillales</taxon>
        <taxon>Paenibacillaceae</taxon>
        <taxon>Brevibacillus</taxon>
    </lineage>
</organism>
<evidence type="ECO:0000313" key="9">
    <source>
        <dbReference type="Proteomes" id="UP000282028"/>
    </source>
</evidence>
<proteinExistence type="inferred from homology"/>
<dbReference type="Gene3D" id="3.40.50.170">
    <property type="entry name" value="Formyl transferase, N-terminal domain"/>
    <property type="match status" value="1"/>
</dbReference>
<feature type="domain" description="Formyl transferase N-terminal" evidence="7">
    <location>
        <begin position="4"/>
        <end position="184"/>
    </location>
</feature>
<dbReference type="NCBIfam" id="TIGR00639">
    <property type="entry name" value="PurN"/>
    <property type="match status" value="1"/>
</dbReference>
<dbReference type="GO" id="GO:0006189">
    <property type="term" value="P:'de novo' IMP biosynthetic process"/>
    <property type="evidence" value="ECO:0007669"/>
    <property type="project" value="UniProtKB-UniRule"/>
</dbReference>